<accession>A0AAV5UHD1</accession>
<dbReference type="EMBL" id="BTSX01000006">
    <property type="protein sequence ID" value="GMT05665.1"/>
    <property type="molecule type" value="Genomic_DNA"/>
</dbReference>
<protein>
    <submittedName>
        <fullName evidence="1">Uncharacterized protein</fullName>
    </submittedName>
</protein>
<evidence type="ECO:0000313" key="1">
    <source>
        <dbReference type="EMBL" id="GMT05665.1"/>
    </source>
</evidence>
<evidence type="ECO:0000313" key="2">
    <source>
        <dbReference type="Proteomes" id="UP001432027"/>
    </source>
</evidence>
<sequence>LLTPLLSSIVLRSSFSEQVFVQHMYANGLNRYPFAYAPLNCPFDQVFYACTEKAVIVVVASDEDAEDDRRGGEEELYGF</sequence>
<feature type="non-terminal residue" evidence="1">
    <location>
        <position position="1"/>
    </location>
</feature>
<dbReference type="Proteomes" id="UP001432027">
    <property type="component" value="Unassembled WGS sequence"/>
</dbReference>
<name>A0AAV5UHD1_9BILA</name>
<comment type="caution">
    <text evidence="1">The sequence shown here is derived from an EMBL/GenBank/DDBJ whole genome shotgun (WGS) entry which is preliminary data.</text>
</comment>
<keyword evidence="2" id="KW-1185">Reference proteome</keyword>
<reference evidence="1" key="1">
    <citation type="submission" date="2023-10" db="EMBL/GenBank/DDBJ databases">
        <title>Genome assembly of Pristionchus species.</title>
        <authorList>
            <person name="Yoshida K."/>
            <person name="Sommer R.J."/>
        </authorList>
    </citation>
    <scope>NUCLEOTIDE SEQUENCE</scope>
    <source>
        <strain evidence="1">RS0144</strain>
    </source>
</reference>
<proteinExistence type="predicted"/>
<organism evidence="1 2">
    <name type="scientific">Pristionchus entomophagus</name>
    <dbReference type="NCBI Taxonomy" id="358040"/>
    <lineage>
        <taxon>Eukaryota</taxon>
        <taxon>Metazoa</taxon>
        <taxon>Ecdysozoa</taxon>
        <taxon>Nematoda</taxon>
        <taxon>Chromadorea</taxon>
        <taxon>Rhabditida</taxon>
        <taxon>Rhabditina</taxon>
        <taxon>Diplogasteromorpha</taxon>
        <taxon>Diplogasteroidea</taxon>
        <taxon>Neodiplogasteridae</taxon>
        <taxon>Pristionchus</taxon>
    </lineage>
</organism>
<gene>
    <name evidence="1" type="ORF">PENTCL1PPCAC_27839</name>
</gene>
<dbReference type="AlphaFoldDB" id="A0AAV5UHD1"/>
<feature type="non-terminal residue" evidence="1">
    <location>
        <position position="79"/>
    </location>
</feature>